<keyword evidence="2" id="KW-1185">Reference proteome</keyword>
<protein>
    <submittedName>
        <fullName evidence="1">Uncharacterized protein conserved in bacteria</fullName>
    </submittedName>
</protein>
<dbReference type="InterPro" id="IPR014449">
    <property type="entry name" value="UCP007050_HI0931"/>
</dbReference>
<gene>
    <name evidence="1" type="ORF">NCTC10801_00237</name>
</gene>
<evidence type="ECO:0000313" key="2">
    <source>
        <dbReference type="Proteomes" id="UP000254649"/>
    </source>
</evidence>
<proteinExistence type="predicted"/>
<name>A0A380TLS1_9PAST</name>
<evidence type="ECO:0000313" key="1">
    <source>
        <dbReference type="EMBL" id="SUT87825.1"/>
    </source>
</evidence>
<dbReference type="PIRSF" id="PIRSF007050">
    <property type="entry name" value="UPC007050"/>
    <property type="match status" value="1"/>
</dbReference>
<dbReference type="Proteomes" id="UP000254649">
    <property type="component" value="Unassembled WGS sequence"/>
</dbReference>
<dbReference type="Pfam" id="PF10008">
    <property type="entry name" value="DUF2251"/>
    <property type="match status" value="1"/>
</dbReference>
<organism evidence="1 2">
    <name type="scientific">[Actinobacillus] rossii</name>
    <dbReference type="NCBI Taxonomy" id="123820"/>
    <lineage>
        <taxon>Bacteria</taxon>
        <taxon>Pseudomonadati</taxon>
        <taxon>Pseudomonadota</taxon>
        <taxon>Gammaproteobacteria</taxon>
        <taxon>Pasteurellales</taxon>
        <taxon>Pasteurellaceae</taxon>
    </lineage>
</organism>
<sequence length="135" mass="15809">MLHLVLEDKHLLGQAKRQGSHSTQHEHLVVMFEDDSETGYFYALDLRNQESPVVDSLFIYSANDIENKHEPRQLQICWSEDGNQAFLLINGYPHASFDFTRLVGYNHNKFPTPEFGSMWSREEINEDLVKKWLNL</sequence>
<accession>A0A380TLS1</accession>
<reference evidence="1 2" key="1">
    <citation type="submission" date="2018-06" db="EMBL/GenBank/DDBJ databases">
        <authorList>
            <consortium name="Pathogen Informatics"/>
            <person name="Doyle S."/>
        </authorList>
    </citation>
    <scope>NUCLEOTIDE SEQUENCE [LARGE SCALE GENOMIC DNA]</scope>
    <source>
        <strain evidence="1 2">NCTC10801</strain>
    </source>
</reference>
<dbReference type="OrthoDB" id="5679620at2"/>
<dbReference type="AlphaFoldDB" id="A0A380TLS1"/>
<dbReference type="EMBL" id="UFRQ01000003">
    <property type="protein sequence ID" value="SUT87825.1"/>
    <property type="molecule type" value="Genomic_DNA"/>
</dbReference>